<gene>
    <name evidence="2" type="ORF">QEZ40_000292</name>
</gene>
<protein>
    <submittedName>
        <fullName evidence="2">Uncharacterized protein</fullName>
    </submittedName>
</protein>
<feature type="region of interest" description="Disordered" evidence="1">
    <location>
        <begin position="178"/>
        <end position="199"/>
    </location>
</feature>
<dbReference type="EMBL" id="JASITI010000001">
    <property type="protein sequence ID" value="MDK9494420.1"/>
    <property type="molecule type" value="Genomic_DNA"/>
</dbReference>
<dbReference type="Proteomes" id="UP001223390">
    <property type="component" value="Unassembled WGS sequence"/>
</dbReference>
<dbReference type="RefSeq" id="WP_285340299.1">
    <property type="nucleotide sequence ID" value="NZ_JASITI010000001.1"/>
</dbReference>
<keyword evidence="3" id="KW-1185">Reference proteome</keyword>
<evidence type="ECO:0000313" key="2">
    <source>
        <dbReference type="EMBL" id="MDK9494420.1"/>
    </source>
</evidence>
<proteinExistence type="predicted"/>
<evidence type="ECO:0000256" key="1">
    <source>
        <dbReference type="SAM" id="MobiDB-lite"/>
    </source>
</evidence>
<evidence type="ECO:0000313" key="3">
    <source>
        <dbReference type="Proteomes" id="UP001223390"/>
    </source>
</evidence>
<sequence length="199" mass="20224">MIDAVVRIKQVAYLSGEAAHHLAEAQAAVTAAALADPELTALPDTAAEQIQLAQELTALAPEAAVESATGIARETHRRRPSATTATHSLATAELSALHAVARGHVVMARSQGREYVHSRDGSVRIGTLRSLEGEGPIVRAPATAAPAFHGGPAHDRIRLTVRGAAAVAALLALPPAAPAAAPAPAMPAAPTTTGPARSR</sequence>
<reference evidence="2 3" key="1">
    <citation type="submission" date="2023-05" db="EMBL/GenBank/DDBJ databases">
        <title>Sequencing and Assembly of Streptomyces sp. NP73.</title>
        <authorList>
            <person name="Konwar A.N."/>
            <person name="Saikia K."/>
            <person name="Thakur D."/>
        </authorList>
    </citation>
    <scope>NUCLEOTIDE SEQUENCE [LARGE SCALE GENOMIC DNA]</scope>
    <source>
        <strain evidence="2 3">NP73</strain>
    </source>
</reference>
<accession>A0ABT7GLF7</accession>
<name>A0ABT7GLF7_9ACTN</name>
<comment type="caution">
    <text evidence="2">The sequence shown here is derived from an EMBL/GenBank/DDBJ whole genome shotgun (WGS) entry which is preliminary data.</text>
</comment>
<organism evidence="2 3">
    <name type="scientific">Streptomyces katrae</name>
    <dbReference type="NCBI Taxonomy" id="68223"/>
    <lineage>
        <taxon>Bacteria</taxon>
        <taxon>Bacillati</taxon>
        <taxon>Actinomycetota</taxon>
        <taxon>Actinomycetes</taxon>
        <taxon>Kitasatosporales</taxon>
        <taxon>Streptomycetaceae</taxon>
        <taxon>Streptomyces</taxon>
    </lineage>
</organism>